<evidence type="ECO:0000313" key="3">
    <source>
        <dbReference type="EMBL" id="VWO99562.1"/>
    </source>
</evidence>
<organism evidence="3">
    <name type="scientific">Ganoderma boninense</name>
    <dbReference type="NCBI Taxonomy" id="34458"/>
    <lineage>
        <taxon>Eukaryota</taxon>
        <taxon>Fungi</taxon>
        <taxon>Dikarya</taxon>
        <taxon>Basidiomycota</taxon>
        <taxon>Agaricomycotina</taxon>
        <taxon>Agaricomycetes</taxon>
        <taxon>Polyporales</taxon>
        <taxon>Polyporaceae</taxon>
        <taxon>Ganoderma</taxon>
    </lineage>
</organism>
<dbReference type="Pfam" id="PF26095">
    <property type="entry name" value="CC_Bre1"/>
    <property type="match status" value="1"/>
</dbReference>
<name>A0A5K1K2D8_9APHY</name>
<feature type="domain" description="BRE1-like coiled-coil containing" evidence="2">
    <location>
        <begin position="77"/>
        <end position="118"/>
    </location>
</feature>
<accession>A0A5K1K2D8</accession>
<feature type="region of interest" description="Disordered" evidence="1">
    <location>
        <begin position="1"/>
        <end position="48"/>
    </location>
</feature>
<evidence type="ECO:0000259" key="2">
    <source>
        <dbReference type="Pfam" id="PF26095"/>
    </source>
</evidence>
<dbReference type="EMBL" id="LR727737">
    <property type="protein sequence ID" value="VWO99562.1"/>
    <property type="molecule type" value="Genomic_DNA"/>
</dbReference>
<feature type="compositionally biased region" description="Basic and acidic residues" evidence="1">
    <location>
        <begin position="39"/>
        <end position="48"/>
    </location>
</feature>
<dbReference type="AlphaFoldDB" id="A0A5K1K2D8"/>
<proteinExistence type="predicted"/>
<reference evidence="3" key="1">
    <citation type="submission" date="2019-10" db="EMBL/GenBank/DDBJ databases">
        <authorList>
            <person name="Nor Muhammad N."/>
        </authorList>
    </citation>
    <scope>NUCLEOTIDE SEQUENCE</scope>
</reference>
<sequence length="132" mass="14956">MESKKRPHAEDVEHSRAKKRAVSDDRSSPSHPNGMTASHADEPRDGDNIELFRKEAIFRRMKHYSREAERSQARVAELERRFSTCQAGLAALEACWTQLIGTIRSLVKPEDLPSLQTESEGELFSGIAPTWH</sequence>
<protein>
    <submittedName>
        <fullName evidence="3">N/A</fullName>
    </submittedName>
</protein>
<gene>
    <name evidence="3" type="primary">I1R980</name>
</gene>
<feature type="compositionally biased region" description="Basic and acidic residues" evidence="1">
    <location>
        <begin position="1"/>
        <end position="28"/>
    </location>
</feature>
<dbReference type="InterPro" id="IPR058643">
    <property type="entry name" value="BRE1-like_CC"/>
</dbReference>
<evidence type="ECO:0000256" key="1">
    <source>
        <dbReference type="SAM" id="MobiDB-lite"/>
    </source>
</evidence>